<name>A0A226X384_CABSO</name>
<dbReference type="GO" id="GO:0016746">
    <property type="term" value="F:acyltransferase activity"/>
    <property type="evidence" value="ECO:0007669"/>
    <property type="project" value="UniProtKB-KW"/>
</dbReference>
<dbReference type="OrthoDB" id="139172at2"/>
<gene>
    <name evidence="15" type="ORF">BSU04_14615</name>
</gene>
<sequence>MVFSSFSFLFVFLPLFFLGYGLIRNIFYQNIYLFVASLTFYYVGEKRQIWILIASILINYGFGLLVDRAKRKGRVLLLGPKSLVGCCVVANLILLGYFKYITFLTTNVAVLAHGVGVASPVSIIHAALPLGISFYTFHALSYVIDVYRGEVKATRNLINVGTYFTMFPQLVAGPILRYNMIASAMVTRVVTADMMARGIYLFILGLAKKVVFADTFAMTADAIFALPTGQVNFGIAWLGTLAYTFQIFFDFWGYSQMAIGLGLMMGFNYPRNFDYPYISRTIQEFWRRWHMTLSFWFRDYVYIPLGGNRKGLHRTYCNLIAVFFLTGLWHGASWTFVVWGLWHGGFLLLERIFSSIFKRLPAVVLHLYTLAVVVFGWVLFRATSFREALLFWKIMVGAKGFGSSGVTQFASPGILILFAAAALFSTPLPAIISAWIVARQPRLGMSAALGAASIIFLISGMKVLSGSFSPFLYFRF</sequence>
<dbReference type="PIRSF" id="PIRSF500217">
    <property type="entry name" value="AlgI"/>
    <property type="match status" value="1"/>
</dbReference>
<dbReference type="PIRSF" id="PIRSF016636">
    <property type="entry name" value="AlgI_DltB"/>
    <property type="match status" value="1"/>
</dbReference>
<dbReference type="InterPro" id="IPR004299">
    <property type="entry name" value="MBOAT_fam"/>
</dbReference>
<dbReference type="Pfam" id="PF03062">
    <property type="entry name" value="MBOAT"/>
    <property type="match status" value="1"/>
</dbReference>
<dbReference type="PANTHER" id="PTHR13285:SF23">
    <property type="entry name" value="TEICHOIC ACID D-ALANYLTRANSFERASE"/>
    <property type="match status" value="1"/>
</dbReference>
<keyword evidence="7 14" id="KW-0812">Transmembrane</keyword>
<keyword evidence="11 13" id="KW-0012">Acyltransferase</keyword>
<evidence type="ECO:0000256" key="6">
    <source>
        <dbReference type="ARBA" id="ARBA00022679"/>
    </source>
</evidence>
<dbReference type="GO" id="GO:0005886">
    <property type="term" value="C:plasma membrane"/>
    <property type="evidence" value="ECO:0007669"/>
    <property type="project" value="UniProtKB-SubCell"/>
</dbReference>
<comment type="pathway">
    <text evidence="2">Glycan biosynthesis; alginate biosynthesis.</text>
</comment>
<feature type="transmembrane region" description="Helical" evidence="14">
    <location>
        <begin position="198"/>
        <end position="217"/>
    </location>
</feature>
<evidence type="ECO:0000256" key="4">
    <source>
        <dbReference type="ARBA" id="ARBA00016084"/>
    </source>
</evidence>
<feature type="transmembrane region" description="Helical" evidence="14">
    <location>
        <begin position="6"/>
        <end position="22"/>
    </location>
</feature>
<comment type="caution">
    <text evidence="15">The sequence shown here is derived from an EMBL/GenBank/DDBJ whole genome shotgun (WGS) entry which is preliminary data.</text>
</comment>
<evidence type="ECO:0000256" key="13">
    <source>
        <dbReference type="PIRNR" id="PIRNR016636"/>
    </source>
</evidence>
<evidence type="ECO:0000313" key="16">
    <source>
        <dbReference type="Proteomes" id="UP000214720"/>
    </source>
</evidence>
<evidence type="ECO:0000256" key="2">
    <source>
        <dbReference type="ARBA" id="ARBA00005182"/>
    </source>
</evidence>
<protein>
    <recommendedName>
        <fullName evidence="4">Probable alginate O-acetylase AlgI</fullName>
    </recommendedName>
    <alternativeName>
        <fullName evidence="12">Alginate biosynthesis protein AlgI</fullName>
    </alternativeName>
</protein>
<evidence type="ECO:0000256" key="5">
    <source>
        <dbReference type="ARBA" id="ARBA00022475"/>
    </source>
</evidence>
<feature type="transmembrane region" description="Helical" evidence="14">
    <location>
        <begin position="110"/>
        <end position="137"/>
    </location>
</feature>
<keyword evidence="6 13" id="KW-0808">Transferase</keyword>
<feature type="transmembrane region" description="Helical" evidence="14">
    <location>
        <begin position="362"/>
        <end position="380"/>
    </location>
</feature>
<organism evidence="15 16">
    <name type="scientific">Caballeronia sordidicola</name>
    <name type="common">Burkholderia sordidicola</name>
    <dbReference type="NCBI Taxonomy" id="196367"/>
    <lineage>
        <taxon>Bacteria</taxon>
        <taxon>Pseudomonadati</taxon>
        <taxon>Pseudomonadota</taxon>
        <taxon>Betaproteobacteria</taxon>
        <taxon>Burkholderiales</taxon>
        <taxon>Burkholderiaceae</taxon>
        <taxon>Caballeronia</taxon>
    </lineage>
</organism>
<evidence type="ECO:0000256" key="9">
    <source>
        <dbReference type="ARBA" id="ARBA00022989"/>
    </source>
</evidence>
<evidence type="ECO:0000256" key="12">
    <source>
        <dbReference type="ARBA" id="ARBA00031030"/>
    </source>
</evidence>
<comment type="subcellular location">
    <subcellularLocation>
        <location evidence="1">Cell membrane</location>
        <topology evidence="1">Multi-pass membrane protein</topology>
    </subcellularLocation>
</comment>
<evidence type="ECO:0000313" key="15">
    <source>
        <dbReference type="EMBL" id="OXC77916.1"/>
    </source>
</evidence>
<feature type="transmembrane region" description="Helical" evidence="14">
    <location>
        <begin position="78"/>
        <end position="98"/>
    </location>
</feature>
<accession>A0A226X384</accession>
<feature type="transmembrane region" description="Helical" evidence="14">
    <location>
        <begin position="319"/>
        <end position="342"/>
    </location>
</feature>
<dbReference type="RefSeq" id="WP_089161135.1">
    <property type="nucleotide sequence ID" value="NZ_MTHB01000090.1"/>
</dbReference>
<feature type="transmembrane region" description="Helical" evidence="14">
    <location>
        <begin position="157"/>
        <end position="178"/>
    </location>
</feature>
<proteinExistence type="inferred from homology"/>
<feature type="transmembrane region" description="Helical" evidence="14">
    <location>
        <begin position="449"/>
        <end position="473"/>
    </location>
</feature>
<evidence type="ECO:0000256" key="7">
    <source>
        <dbReference type="ARBA" id="ARBA00022692"/>
    </source>
</evidence>
<keyword evidence="9 14" id="KW-1133">Transmembrane helix</keyword>
<dbReference type="EMBL" id="MTHB01000090">
    <property type="protein sequence ID" value="OXC77916.1"/>
    <property type="molecule type" value="Genomic_DNA"/>
</dbReference>
<keyword evidence="8" id="KW-0016">Alginate biosynthesis</keyword>
<evidence type="ECO:0000256" key="14">
    <source>
        <dbReference type="SAM" id="Phobius"/>
    </source>
</evidence>
<dbReference type="PANTHER" id="PTHR13285">
    <property type="entry name" value="ACYLTRANSFERASE"/>
    <property type="match status" value="1"/>
</dbReference>
<reference evidence="16" key="1">
    <citation type="submission" date="2017-01" db="EMBL/GenBank/DDBJ databases">
        <title>Genome Analysis of Deinococcus marmoris KOPRI26562.</title>
        <authorList>
            <person name="Kim J.H."/>
            <person name="Oh H.-M."/>
        </authorList>
    </citation>
    <scope>NUCLEOTIDE SEQUENCE [LARGE SCALE GENOMIC DNA]</scope>
    <source>
        <strain evidence="16">PAMC 26633</strain>
    </source>
</reference>
<evidence type="ECO:0000256" key="11">
    <source>
        <dbReference type="ARBA" id="ARBA00023315"/>
    </source>
</evidence>
<dbReference type="GO" id="GO:0042121">
    <property type="term" value="P:alginic acid biosynthetic process"/>
    <property type="evidence" value="ECO:0007669"/>
    <property type="project" value="UniProtKB-KW"/>
</dbReference>
<dbReference type="AlphaFoldDB" id="A0A226X384"/>
<dbReference type="InterPro" id="IPR051085">
    <property type="entry name" value="MB_O-acyltransferase"/>
</dbReference>
<dbReference type="InterPro" id="IPR024194">
    <property type="entry name" value="Ac/AlaTfrase_AlgI/DltB"/>
</dbReference>
<evidence type="ECO:0000256" key="1">
    <source>
        <dbReference type="ARBA" id="ARBA00004651"/>
    </source>
</evidence>
<dbReference type="InterPro" id="IPR028362">
    <property type="entry name" value="AlgI"/>
</dbReference>
<keyword evidence="10 13" id="KW-0472">Membrane</keyword>
<evidence type="ECO:0000256" key="10">
    <source>
        <dbReference type="ARBA" id="ARBA00023136"/>
    </source>
</evidence>
<evidence type="ECO:0000256" key="3">
    <source>
        <dbReference type="ARBA" id="ARBA00010323"/>
    </source>
</evidence>
<feature type="transmembrane region" description="Helical" evidence="14">
    <location>
        <begin position="49"/>
        <end position="66"/>
    </location>
</feature>
<feature type="transmembrane region" description="Helical" evidence="14">
    <location>
        <begin position="416"/>
        <end position="437"/>
    </location>
</feature>
<comment type="similarity">
    <text evidence="3 13">Belongs to the membrane-bound acyltransferase family.</text>
</comment>
<feature type="transmembrane region" description="Helical" evidence="14">
    <location>
        <begin position="389"/>
        <end position="410"/>
    </location>
</feature>
<evidence type="ECO:0000256" key="8">
    <source>
        <dbReference type="ARBA" id="ARBA00022841"/>
    </source>
</evidence>
<feature type="transmembrane region" description="Helical" evidence="14">
    <location>
        <begin position="224"/>
        <end position="245"/>
    </location>
</feature>
<dbReference type="Proteomes" id="UP000214720">
    <property type="component" value="Unassembled WGS sequence"/>
</dbReference>
<keyword evidence="5 13" id="KW-1003">Cell membrane</keyword>